<evidence type="ECO:0000313" key="3">
    <source>
        <dbReference type="Proteomes" id="UP000003240"/>
    </source>
</evidence>
<protein>
    <recommendedName>
        <fullName evidence="1">MrfA-like Zn-binding domain-containing protein</fullName>
    </recommendedName>
</protein>
<dbReference type="InterPro" id="IPR018973">
    <property type="entry name" value="MZB"/>
</dbReference>
<dbReference type="Pfam" id="PF09369">
    <property type="entry name" value="MZB"/>
    <property type="match status" value="1"/>
</dbReference>
<dbReference type="AlphaFoldDB" id="F7NKN2"/>
<evidence type="ECO:0000313" key="2">
    <source>
        <dbReference type="EMBL" id="EGO63409.1"/>
    </source>
</evidence>
<keyword evidence="3" id="KW-1185">Reference proteome</keyword>
<reference evidence="2 3" key="1">
    <citation type="journal article" date="2011" name="EMBO J.">
        <title>Structural diversity of bacterial flagellar motors.</title>
        <authorList>
            <person name="Chen S."/>
            <person name="Beeby M."/>
            <person name="Murphy G.E."/>
            <person name="Leadbetter J.R."/>
            <person name="Hendrixson D.R."/>
            <person name="Briegel A."/>
            <person name="Li Z."/>
            <person name="Shi J."/>
            <person name="Tocheva E.I."/>
            <person name="Muller A."/>
            <person name="Dobro M.J."/>
            <person name="Jensen G.J."/>
        </authorList>
    </citation>
    <scope>NUCLEOTIDE SEQUENCE [LARGE SCALE GENOMIC DNA]</scope>
    <source>
        <strain evidence="2 3">DSM 6540</strain>
    </source>
</reference>
<dbReference type="STRING" id="1009370.ALO_13254"/>
<dbReference type="EMBL" id="AFGF01000118">
    <property type="protein sequence ID" value="EGO63409.1"/>
    <property type="molecule type" value="Genomic_DNA"/>
</dbReference>
<accession>F7NKN2</accession>
<feature type="domain" description="MrfA-like Zn-binding" evidence="1">
    <location>
        <begin position="509"/>
        <end position="611"/>
    </location>
</feature>
<dbReference type="RefSeq" id="WP_004096500.1">
    <property type="nucleotide sequence ID" value="NZ_AFGF01000118.1"/>
</dbReference>
<proteinExistence type="predicted"/>
<sequence length="650" mass="73222">MSNMLSPKDRIVFANPSERIKYNVRSSQAILQYGVGAMVDFPDQTLMTAAPEYWADKVVRIYDERLQHVLKVDYFGMPGGSDEPQFREGISYVRFPQWYFCPKCRRFQPIKQWYKEYKKKSAAKKLDSDPYMKTPRCLECRQDLVAARIVIVCAHGHIDDFPWIEWAHRRNAGGAKKVCDNPQLTFSTGTTATAGLEGISIKCTNCNAKATLYEAFDPTIFDRLDERDGTDTFVCSGNQPWKHHSVICGAHPRAMQRGASSVYFPKTVSSLVIPPYSDHLSSSIERSSGYSDCQIKIAGYKEEESSDDDINERIKRQLDKWASTIAAQILEPPAIIKPILERKLLLHSEEADPNYQTDSVKYRAEEFDALTGLVAKPSLDTDDFVREDMDIKKYEIPGLKSVSLIHKIREIRALTGFTRINPPGLSDTGKDTLGFVSVKEPETSWYPAYEVRGEGIFLEFNKKELDDWAAYRPVIQKRAREIEGNYFATLMGEVIPRKVSPQFVFLHTLAHVLIRQLSFECGYTVASLRERIYCASEEDGKEMAGIFIYTASGDSEGTLGGLVRQGKPDALPKVFKRAVLGSVICSNDPVCISTEQGQGRDALNLAACHACSLLPETSCEEFNVFLDRGMLIGTFDNNDIGFYSEWVANT</sequence>
<comment type="caution">
    <text evidence="2">The sequence shown here is derived from an EMBL/GenBank/DDBJ whole genome shotgun (WGS) entry which is preliminary data.</text>
</comment>
<dbReference type="InterPro" id="IPR047721">
    <property type="entry name" value="DrmB"/>
</dbReference>
<dbReference type="NCBIfam" id="NF038324">
    <property type="entry name" value="DrmB_fam"/>
    <property type="match status" value="1"/>
</dbReference>
<dbReference type="Proteomes" id="UP000003240">
    <property type="component" value="Unassembled WGS sequence"/>
</dbReference>
<gene>
    <name evidence="2" type="ORF">ALO_13254</name>
</gene>
<dbReference type="eggNOG" id="ENOG502Z7NV">
    <property type="taxonomic scope" value="Bacteria"/>
</dbReference>
<name>F7NKN2_9FIRM</name>
<organism evidence="2 3">
    <name type="scientific">Acetonema longum DSM 6540</name>
    <dbReference type="NCBI Taxonomy" id="1009370"/>
    <lineage>
        <taxon>Bacteria</taxon>
        <taxon>Bacillati</taxon>
        <taxon>Bacillota</taxon>
        <taxon>Negativicutes</taxon>
        <taxon>Acetonemataceae</taxon>
        <taxon>Acetonema</taxon>
    </lineage>
</organism>
<evidence type="ECO:0000259" key="1">
    <source>
        <dbReference type="Pfam" id="PF09369"/>
    </source>
</evidence>